<dbReference type="Proteomes" id="UP000467536">
    <property type="component" value="Unassembled WGS sequence"/>
</dbReference>
<evidence type="ECO:0000313" key="18">
    <source>
        <dbReference type="Proteomes" id="UP000467536"/>
    </source>
</evidence>
<dbReference type="SUPFAM" id="SSF51717">
    <property type="entry name" value="Dihydropteroate synthetase-like"/>
    <property type="match status" value="1"/>
</dbReference>
<evidence type="ECO:0000256" key="8">
    <source>
        <dbReference type="ARBA" id="ARBA00022723"/>
    </source>
</evidence>
<evidence type="ECO:0000256" key="13">
    <source>
        <dbReference type="RuleBase" id="RU361205"/>
    </source>
</evidence>
<feature type="domain" description="Pterin-binding" evidence="14">
    <location>
        <begin position="10"/>
        <end position="257"/>
    </location>
</feature>
<sequence>MKKWKRDHLGMVMGILNVTPDSFSDGGKYMQVEEAVARALQMAEDGAAIIDVGGISTRPGFSEVTPEEELNRIIPVIKAVRTKLPDIWISVDTWRAEVAEKAILAGVNMINDQWGAKKEPKIAEVAAKYNVPICLMHNRENTQYDNFLEDVKKDLLESVAIAKAASVPDEHIILDPGFGFVKTPAQNLEVLRRIDEIVALGYEVLLGTSRKSTIGLVLGTTPEDRMEGTGATTVYGFSKGCTITRVHDVLPIARMVRMTDAITGKLDITKL</sequence>
<dbReference type="AlphaFoldDB" id="A0A3D7VJY0"/>
<evidence type="ECO:0000256" key="11">
    <source>
        <dbReference type="ARBA" id="ARBA00030193"/>
    </source>
</evidence>
<evidence type="ECO:0000259" key="14">
    <source>
        <dbReference type="PROSITE" id="PS50972"/>
    </source>
</evidence>
<dbReference type="GO" id="GO:0005829">
    <property type="term" value="C:cytosol"/>
    <property type="evidence" value="ECO:0007669"/>
    <property type="project" value="TreeGrafter"/>
</dbReference>
<dbReference type="PROSITE" id="PS00793">
    <property type="entry name" value="DHPS_2"/>
    <property type="match status" value="1"/>
</dbReference>
<comment type="caution">
    <text evidence="16">The sequence shown here is derived from an EMBL/GenBank/DDBJ whole genome shotgun (WGS) entry which is preliminary data.</text>
</comment>
<dbReference type="EMBL" id="AABEKY010000017">
    <property type="protein sequence ID" value="EAG9388857.1"/>
    <property type="molecule type" value="Genomic_DNA"/>
</dbReference>
<dbReference type="RefSeq" id="WP_003734958.1">
    <property type="nucleotide sequence ID" value="NZ_BBRP01000001.1"/>
</dbReference>
<proteinExistence type="inferred from homology"/>
<keyword evidence="8 13" id="KW-0479">Metal-binding</keyword>
<reference evidence="15 19" key="2">
    <citation type="submission" date="2019-04" db="EMBL/GenBank/DDBJ databases">
        <authorList>
            <consortium name="GenomeTrakr network: Whole genome sequencing for foodborne pathogen traceback"/>
        </authorList>
    </citation>
    <scope>NUCLEOTIDE SEQUENCE [LARGE SCALE GENOMIC DNA]</scope>
    <source>
        <strain evidence="15 19">CFSAN072474</strain>
    </source>
</reference>
<dbReference type="PROSITE" id="PS50972">
    <property type="entry name" value="PTERIN_BINDING"/>
    <property type="match status" value="1"/>
</dbReference>
<evidence type="ECO:0000256" key="5">
    <source>
        <dbReference type="ARBA" id="ARBA00012458"/>
    </source>
</evidence>
<dbReference type="Gene3D" id="3.20.20.20">
    <property type="entry name" value="Dihydropteroate synthase-like"/>
    <property type="match status" value="1"/>
</dbReference>
<dbReference type="PANTHER" id="PTHR20941">
    <property type="entry name" value="FOLATE SYNTHESIS PROTEINS"/>
    <property type="match status" value="1"/>
</dbReference>
<evidence type="ECO:0000313" key="17">
    <source>
        <dbReference type="EMBL" id="HAA8054715.1"/>
    </source>
</evidence>
<dbReference type="InterPro" id="IPR006390">
    <property type="entry name" value="DHP_synth_dom"/>
</dbReference>
<dbReference type="EMBL" id="DAAEEB010000021">
    <property type="protein sequence ID" value="HAA8054715.1"/>
    <property type="molecule type" value="Genomic_DNA"/>
</dbReference>
<protein>
    <recommendedName>
        <fullName evidence="6 13">Dihydropteroate synthase</fullName>
        <shortName evidence="13">DHPS</shortName>
        <ecNumber evidence="5 13">2.5.1.15</ecNumber>
    </recommendedName>
    <alternativeName>
        <fullName evidence="11 13">Dihydropteroate pyrophosphorylase</fullName>
    </alternativeName>
</protein>
<dbReference type="GO" id="GO:0046654">
    <property type="term" value="P:tetrahydrofolate biosynthetic process"/>
    <property type="evidence" value="ECO:0007669"/>
    <property type="project" value="UniProtKB-UniPathway"/>
</dbReference>
<evidence type="ECO:0000256" key="3">
    <source>
        <dbReference type="ARBA" id="ARBA00004763"/>
    </source>
</evidence>
<evidence type="ECO:0000256" key="7">
    <source>
        <dbReference type="ARBA" id="ARBA00022679"/>
    </source>
</evidence>
<dbReference type="CDD" id="cd00739">
    <property type="entry name" value="DHPS"/>
    <property type="match status" value="1"/>
</dbReference>
<reference evidence="17" key="1">
    <citation type="journal article" date="2018" name="Genome Biol.">
        <title>SKESA: strategic k-mer extension for scrupulous assemblies.</title>
        <authorList>
            <person name="Souvorov A."/>
            <person name="Agarwala R."/>
            <person name="Lipman D.J."/>
        </authorList>
    </citation>
    <scope>NUCLEOTIDE SEQUENCE [LARGE SCALE GENOMIC DNA]</scope>
    <source>
        <strain evidence="17">09CEB371LM</strain>
    </source>
</reference>
<dbReference type="InterPro" id="IPR011005">
    <property type="entry name" value="Dihydropteroate_synth-like_sf"/>
</dbReference>
<accession>A0A3D7VJY0</accession>
<dbReference type="PROSITE" id="PS00792">
    <property type="entry name" value="DHPS_1"/>
    <property type="match status" value="1"/>
</dbReference>
<dbReference type="FunFam" id="3.20.20.20:FF:000006">
    <property type="entry name" value="Dihydropteroate synthase"/>
    <property type="match status" value="1"/>
</dbReference>
<keyword evidence="9 13" id="KW-0460">Magnesium</keyword>
<dbReference type="GO" id="GO:0046872">
    <property type="term" value="F:metal ion binding"/>
    <property type="evidence" value="ECO:0007669"/>
    <property type="project" value="UniProtKB-KW"/>
</dbReference>
<comment type="cofactor">
    <cofactor evidence="2 13">
        <name>Mg(2+)</name>
        <dbReference type="ChEBI" id="CHEBI:18420"/>
    </cofactor>
</comment>
<evidence type="ECO:0000256" key="1">
    <source>
        <dbReference type="ARBA" id="ARBA00000012"/>
    </source>
</evidence>
<dbReference type="UniPathway" id="UPA00077">
    <property type="reaction ID" value="UER00156"/>
</dbReference>
<evidence type="ECO:0000313" key="15">
    <source>
        <dbReference type="EMBL" id="EAG9388857.1"/>
    </source>
</evidence>
<organism evidence="16 18">
    <name type="scientific">Listeria monocytogenes</name>
    <dbReference type="NCBI Taxonomy" id="1639"/>
    <lineage>
        <taxon>Bacteria</taxon>
        <taxon>Bacillati</taxon>
        <taxon>Bacillota</taxon>
        <taxon>Bacilli</taxon>
        <taxon>Bacillales</taxon>
        <taxon>Listeriaceae</taxon>
        <taxon>Listeria</taxon>
    </lineage>
</organism>
<reference evidence="16 18" key="3">
    <citation type="submission" date="2019-08" db="EMBL/GenBank/DDBJ databases">
        <authorList>
            <person name="Ashton P.M."/>
            <person name="Dallman T."/>
            <person name="Nair S."/>
            <person name="De Pinna E."/>
            <person name="Peters T."/>
            <person name="Grant K."/>
        </authorList>
    </citation>
    <scope>NUCLEOTIDE SEQUENCE [LARGE SCALE GENOMIC DNA]</scope>
    <source>
        <strain evidence="16 18">788324</strain>
    </source>
</reference>
<evidence type="ECO:0000256" key="2">
    <source>
        <dbReference type="ARBA" id="ARBA00001946"/>
    </source>
</evidence>
<evidence type="ECO:0000313" key="19">
    <source>
        <dbReference type="Proteomes" id="UP000522199"/>
    </source>
</evidence>
<dbReference type="PANTHER" id="PTHR20941:SF1">
    <property type="entry name" value="FOLIC ACID SYNTHESIS PROTEIN FOL1"/>
    <property type="match status" value="1"/>
</dbReference>
<dbReference type="GO" id="GO:0004156">
    <property type="term" value="F:dihydropteroate synthase activity"/>
    <property type="evidence" value="ECO:0007669"/>
    <property type="project" value="UniProtKB-EC"/>
</dbReference>
<keyword evidence="10 13" id="KW-0289">Folate biosynthesis</keyword>
<reference evidence="17" key="4">
    <citation type="submission" date="2019-10" db="EMBL/GenBank/DDBJ databases">
        <authorList>
            <consortium name="NCBI Pathogen Detection Project"/>
        </authorList>
    </citation>
    <scope>NUCLEOTIDE SEQUENCE</scope>
    <source>
        <strain evidence="17">09CEB371LM</strain>
    </source>
</reference>
<evidence type="ECO:0000256" key="6">
    <source>
        <dbReference type="ARBA" id="ARBA00016919"/>
    </source>
</evidence>
<evidence type="ECO:0000256" key="10">
    <source>
        <dbReference type="ARBA" id="ARBA00022909"/>
    </source>
</evidence>
<dbReference type="Proteomes" id="UP000522199">
    <property type="component" value="Unassembled WGS sequence"/>
</dbReference>
<keyword evidence="7 13" id="KW-0808">Transferase</keyword>
<dbReference type="EMBL" id="AANEHK010000013">
    <property type="protein sequence ID" value="EDO0986903.1"/>
    <property type="molecule type" value="Genomic_DNA"/>
</dbReference>
<dbReference type="NCBIfam" id="TIGR01496">
    <property type="entry name" value="DHPS"/>
    <property type="match status" value="1"/>
</dbReference>
<dbReference type="InterPro" id="IPR045031">
    <property type="entry name" value="DHP_synth-like"/>
</dbReference>
<dbReference type="EC" id="2.5.1.15" evidence="5 13"/>
<evidence type="ECO:0000256" key="4">
    <source>
        <dbReference type="ARBA" id="ARBA00009503"/>
    </source>
</evidence>
<name>A0A3D7VJY0_LISMN</name>
<dbReference type="InterPro" id="IPR000489">
    <property type="entry name" value="Pterin-binding_dom"/>
</dbReference>
<dbReference type="Pfam" id="PF00809">
    <property type="entry name" value="Pterin_bind"/>
    <property type="match status" value="1"/>
</dbReference>
<gene>
    <name evidence="16" type="primary">folP</name>
    <name evidence="15" type="ORF">CW845_15285</name>
    <name evidence="16" type="ORF">FV747_12945</name>
    <name evidence="17" type="ORF">GHH22_16380</name>
</gene>
<comment type="function">
    <text evidence="12 13">Catalyzes the condensation of para-aminobenzoate (pABA) with 6-hydroxymethyl-7,8-dihydropterin diphosphate (DHPt-PP) to form 7,8-dihydropteroate (H2Pte), the immediate precursor of folate derivatives.</text>
</comment>
<dbReference type="GO" id="GO:0046656">
    <property type="term" value="P:folic acid biosynthetic process"/>
    <property type="evidence" value="ECO:0007669"/>
    <property type="project" value="UniProtKB-KW"/>
</dbReference>
<evidence type="ECO:0000313" key="16">
    <source>
        <dbReference type="EMBL" id="EDO0986903.1"/>
    </source>
</evidence>
<comment type="similarity">
    <text evidence="4 13">Belongs to the DHPS family.</text>
</comment>
<evidence type="ECO:0000256" key="9">
    <source>
        <dbReference type="ARBA" id="ARBA00022842"/>
    </source>
</evidence>
<evidence type="ECO:0000256" key="12">
    <source>
        <dbReference type="ARBA" id="ARBA00053449"/>
    </source>
</evidence>
<comment type="pathway">
    <text evidence="3 13">Cofactor biosynthesis; tetrahydrofolate biosynthesis; 7,8-dihydrofolate from 2-amino-4-hydroxy-6-hydroxymethyl-7,8-dihydropteridine diphosphate and 4-aminobenzoate: step 1/2.</text>
</comment>
<comment type="catalytic activity">
    <reaction evidence="1">
        <text>(7,8-dihydropterin-6-yl)methyl diphosphate + 4-aminobenzoate = 7,8-dihydropteroate + diphosphate</text>
        <dbReference type="Rhea" id="RHEA:19949"/>
        <dbReference type="ChEBI" id="CHEBI:17836"/>
        <dbReference type="ChEBI" id="CHEBI:17839"/>
        <dbReference type="ChEBI" id="CHEBI:33019"/>
        <dbReference type="ChEBI" id="CHEBI:72950"/>
        <dbReference type="EC" id="2.5.1.15"/>
    </reaction>
</comment>
<dbReference type="Proteomes" id="UP000840039">
    <property type="component" value="Unassembled WGS sequence"/>
</dbReference>